<evidence type="ECO:0000256" key="2">
    <source>
        <dbReference type="ARBA" id="ARBA00005046"/>
    </source>
</evidence>
<gene>
    <name evidence="8" type="ORF">LCGC14_1958670</name>
</gene>
<accession>A0A0F9HTL4</accession>
<comment type="catalytic activity">
    <reaction evidence="1">
        <text>(8S)-3',8-cyclo-7,8-dihydroguanosine 5'-triphosphate = cyclic pyranopterin phosphate + diphosphate</text>
        <dbReference type="Rhea" id="RHEA:49580"/>
        <dbReference type="ChEBI" id="CHEBI:33019"/>
        <dbReference type="ChEBI" id="CHEBI:59648"/>
        <dbReference type="ChEBI" id="CHEBI:131766"/>
        <dbReference type="EC" id="4.6.1.17"/>
    </reaction>
</comment>
<comment type="pathway">
    <text evidence="2">Cofactor biosynthesis; molybdopterin biosynthesis.</text>
</comment>
<comment type="caution">
    <text evidence="8">The sequence shown here is derived from an EMBL/GenBank/DDBJ whole genome shotgun (WGS) entry which is preliminary data.</text>
</comment>
<proteinExistence type="inferred from homology"/>
<dbReference type="PANTHER" id="PTHR22960">
    <property type="entry name" value="MOLYBDOPTERIN COFACTOR SYNTHESIS PROTEIN A"/>
    <property type="match status" value="1"/>
</dbReference>
<dbReference type="Gene3D" id="3.30.70.640">
    <property type="entry name" value="Molybdopterin cofactor biosynthesis C (MoaC) domain"/>
    <property type="match status" value="1"/>
</dbReference>
<dbReference type="Pfam" id="PF01967">
    <property type="entry name" value="MoaC"/>
    <property type="match status" value="1"/>
</dbReference>
<evidence type="ECO:0000256" key="3">
    <source>
        <dbReference type="ARBA" id="ARBA00012575"/>
    </source>
</evidence>
<evidence type="ECO:0000256" key="6">
    <source>
        <dbReference type="SAM" id="MobiDB-lite"/>
    </source>
</evidence>
<dbReference type="EMBL" id="LAZR01021517">
    <property type="protein sequence ID" value="KKL85045.1"/>
    <property type="molecule type" value="Genomic_DNA"/>
</dbReference>
<dbReference type="NCBIfam" id="TIGR00581">
    <property type="entry name" value="moaC"/>
    <property type="match status" value="1"/>
</dbReference>
<feature type="region of interest" description="Disordered" evidence="6">
    <location>
        <begin position="1"/>
        <end position="23"/>
    </location>
</feature>
<evidence type="ECO:0000256" key="1">
    <source>
        <dbReference type="ARBA" id="ARBA00001637"/>
    </source>
</evidence>
<dbReference type="HAMAP" id="MF_01224_B">
    <property type="entry name" value="MoaC_B"/>
    <property type="match status" value="1"/>
</dbReference>
<sequence>MDDNDRSTDPAAGFSHLGPEGQARMVDVGDKEITARSALAEAWVDVGPDIARALRDTGSVHKGNVLETARVAGIMAAKRTPELIPMCHPLGLDAVEVDAALEGDRVHVLARASCRGRTGVEMEAMVAAAVAALTVYDMVKSAGKGVQIGPVRLMEKLGGKSGHWKRT</sequence>
<organism evidence="8">
    <name type="scientific">marine sediment metagenome</name>
    <dbReference type="NCBI Taxonomy" id="412755"/>
    <lineage>
        <taxon>unclassified sequences</taxon>
        <taxon>metagenomes</taxon>
        <taxon>ecological metagenomes</taxon>
    </lineage>
</organism>
<dbReference type="UniPathway" id="UPA00344"/>
<dbReference type="InterPro" id="IPR050105">
    <property type="entry name" value="MoCo_biosynth_MoaA/MoaC"/>
</dbReference>
<dbReference type="InterPro" id="IPR002820">
    <property type="entry name" value="Mopterin_CF_biosynth-C_dom"/>
</dbReference>
<protein>
    <recommendedName>
        <fullName evidence="3">cyclic pyranopterin monophosphate synthase</fullName>
        <ecNumber evidence="3">4.6.1.17</ecNumber>
    </recommendedName>
</protein>
<dbReference type="InterPro" id="IPR023045">
    <property type="entry name" value="MoaC"/>
</dbReference>
<evidence type="ECO:0000259" key="7">
    <source>
        <dbReference type="Pfam" id="PF01967"/>
    </source>
</evidence>
<dbReference type="NCBIfam" id="NF006870">
    <property type="entry name" value="PRK09364.1"/>
    <property type="match status" value="1"/>
</dbReference>
<keyword evidence="4" id="KW-0501">Molybdenum cofactor biosynthesis</keyword>
<dbReference type="GO" id="GO:0006777">
    <property type="term" value="P:Mo-molybdopterin cofactor biosynthetic process"/>
    <property type="evidence" value="ECO:0007669"/>
    <property type="project" value="UniProtKB-KW"/>
</dbReference>
<reference evidence="8" key="1">
    <citation type="journal article" date="2015" name="Nature">
        <title>Complex archaea that bridge the gap between prokaryotes and eukaryotes.</title>
        <authorList>
            <person name="Spang A."/>
            <person name="Saw J.H."/>
            <person name="Jorgensen S.L."/>
            <person name="Zaremba-Niedzwiedzka K."/>
            <person name="Martijn J."/>
            <person name="Lind A.E."/>
            <person name="van Eijk R."/>
            <person name="Schleper C."/>
            <person name="Guy L."/>
            <person name="Ettema T.J."/>
        </authorList>
    </citation>
    <scope>NUCLEOTIDE SEQUENCE</scope>
</reference>
<dbReference type="AlphaFoldDB" id="A0A0F9HTL4"/>
<dbReference type="InterPro" id="IPR036522">
    <property type="entry name" value="MoaC_sf"/>
</dbReference>
<evidence type="ECO:0000256" key="5">
    <source>
        <dbReference type="ARBA" id="ARBA00023239"/>
    </source>
</evidence>
<dbReference type="EC" id="4.6.1.17" evidence="3"/>
<evidence type="ECO:0000256" key="4">
    <source>
        <dbReference type="ARBA" id="ARBA00023150"/>
    </source>
</evidence>
<dbReference type="GO" id="GO:0061799">
    <property type="term" value="F:cyclic pyranopterin monophosphate synthase activity"/>
    <property type="evidence" value="ECO:0007669"/>
    <property type="project" value="UniProtKB-EC"/>
</dbReference>
<name>A0A0F9HTL4_9ZZZZ</name>
<dbReference type="InterPro" id="IPR047594">
    <property type="entry name" value="MoaC_bact/euk"/>
</dbReference>
<feature type="domain" description="Molybdopterin cofactor biosynthesis C (MoaC)" evidence="7">
    <location>
        <begin position="25"/>
        <end position="159"/>
    </location>
</feature>
<dbReference type="SUPFAM" id="SSF55040">
    <property type="entry name" value="Molybdenum cofactor biosynthesis protein C, MoaC"/>
    <property type="match status" value="1"/>
</dbReference>
<keyword evidence="5" id="KW-0456">Lyase</keyword>
<evidence type="ECO:0000313" key="8">
    <source>
        <dbReference type="EMBL" id="KKL85045.1"/>
    </source>
</evidence>